<dbReference type="Proteomes" id="UP001054889">
    <property type="component" value="Unassembled WGS sequence"/>
</dbReference>
<feature type="signal peptide" evidence="2">
    <location>
        <begin position="1"/>
        <end position="23"/>
    </location>
</feature>
<dbReference type="EMBL" id="BQKI01000007">
    <property type="protein sequence ID" value="GJM99362.1"/>
    <property type="molecule type" value="Genomic_DNA"/>
</dbReference>
<comment type="subcellular location">
    <subcellularLocation>
        <location evidence="1">Membrane</location>
        <topology evidence="1">Multi-pass membrane protein</topology>
    </subcellularLocation>
</comment>
<organism evidence="3 4">
    <name type="scientific">Eleusine coracana subsp. coracana</name>
    <dbReference type="NCBI Taxonomy" id="191504"/>
    <lineage>
        <taxon>Eukaryota</taxon>
        <taxon>Viridiplantae</taxon>
        <taxon>Streptophyta</taxon>
        <taxon>Embryophyta</taxon>
        <taxon>Tracheophyta</taxon>
        <taxon>Spermatophyta</taxon>
        <taxon>Magnoliopsida</taxon>
        <taxon>Liliopsida</taxon>
        <taxon>Poales</taxon>
        <taxon>Poaceae</taxon>
        <taxon>PACMAD clade</taxon>
        <taxon>Chloridoideae</taxon>
        <taxon>Cynodonteae</taxon>
        <taxon>Eleusininae</taxon>
        <taxon>Eleusine</taxon>
    </lineage>
</organism>
<evidence type="ECO:0000313" key="3">
    <source>
        <dbReference type="EMBL" id="GJM99362.1"/>
    </source>
</evidence>
<dbReference type="InterPro" id="IPR004345">
    <property type="entry name" value="TB2_DP1_HVA22"/>
</dbReference>
<proteinExistence type="inferred from homology"/>
<keyword evidence="2" id="KW-0732">Signal</keyword>
<feature type="chain" id="PRO_5043383148" description="HVA22-like protein" evidence="2">
    <location>
        <begin position="24"/>
        <end position="102"/>
    </location>
</feature>
<gene>
    <name evidence="3" type="primary">ga16455</name>
    <name evidence="3" type="ORF">PR202_ga16455</name>
</gene>
<evidence type="ECO:0000256" key="1">
    <source>
        <dbReference type="RuleBase" id="RU362006"/>
    </source>
</evidence>
<dbReference type="Pfam" id="PF03134">
    <property type="entry name" value="TB2_DP1_HVA22"/>
    <property type="match status" value="1"/>
</dbReference>
<reference evidence="3" key="1">
    <citation type="journal article" date="2018" name="DNA Res.">
        <title>Multiple hybrid de novo genome assembly of finger millet, an orphan allotetraploid crop.</title>
        <authorList>
            <person name="Hatakeyama M."/>
            <person name="Aluri S."/>
            <person name="Balachadran M.T."/>
            <person name="Sivarajan S.R."/>
            <person name="Patrignani A."/>
            <person name="Gruter S."/>
            <person name="Poveda L."/>
            <person name="Shimizu-Inatsugi R."/>
            <person name="Baeten J."/>
            <person name="Francoijs K.J."/>
            <person name="Nataraja K.N."/>
            <person name="Reddy Y.A.N."/>
            <person name="Phadnis S."/>
            <person name="Ravikumar R.L."/>
            <person name="Schlapbach R."/>
            <person name="Sreeman S.M."/>
            <person name="Shimizu K.K."/>
        </authorList>
    </citation>
    <scope>NUCLEOTIDE SEQUENCE</scope>
</reference>
<accession>A0AAV5CMW2</accession>
<protein>
    <recommendedName>
        <fullName evidence="1">HVA22-like protein</fullName>
    </recommendedName>
</protein>
<name>A0AAV5CMW2_ELECO</name>
<dbReference type="PANTHER" id="PTHR12300:SF100">
    <property type="entry name" value="HVA22-LIKE PROTEIN"/>
    <property type="match status" value="1"/>
</dbReference>
<evidence type="ECO:0000256" key="2">
    <source>
        <dbReference type="SAM" id="SignalP"/>
    </source>
</evidence>
<reference evidence="3" key="2">
    <citation type="submission" date="2021-12" db="EMBL/GenBank/DDBJ databases">
        <title>Resequencing data analysis of finger millet.</title>
        <authorList>
            <person name="Hatakeyama M."/>
            <person name="Aluri S."/>
            <person name="Balachadran M.T."/>
            <person name="Sivarajan S.R."/>
            <person name="Poveda L."/>
            <person name="Shimizu-Inatsugi R."/>
            <person name="Schlapbach R."/>
            <person name="Sreeman S.M."/>
            <person name="Shimizu K.K."/>
        </authorList>
    </citation>
    <scope>NUCLEOTIDE SEQUENCE</scope>
</reference>
<dbReference type="PANTHER" id="PTHR12300">
    <property type="entry name" value="HVA22-LIKE PROTEINS"/>
    <property type="match status" value="1"/>
</dbReference>
<comment type="similarity">
    <text evidence="1">Belongs to the DP1 family.</text>
</comment>
<comment type="caution">
    <text evidence="3">The sequence shown here is derived from an EMBL/GenBank/DDBJ whole genome shotgun (WGS) entry which is preliminary data.</text>
</comment>
<dbReference type="GO" id="GO:0016020">
    <property type="term" value="C:membrane"/>
    <property type="evidence" value="ECO:0007669"/>
    <property type="project" value="UniProtKB-SubCell"/>
</dbReference>
<evidence type="ECO:0000313" key="4">
    <source>
        <dbReference type="Proteomes" id="UP001054889"/>
    </source>
</evidence>
<dbReference type="AlphaFoldDB" id="A0AAV5CMW2"/>
<sequence length="102" mass="12025">MRTQILSPTVLFLLHLECSLVLGYAYPAYDCYKTLEGNSPRMERLRFWCQYWILLAFLTALERVADPTISWLPMYGEAKLAFVVYLWHPNTTASHRHPLLQY</sequence>
<keyword evidence="4" id="KW-1185">Reference proteome</keyword>